<organism evidence="1 2">
    <name type="scientific">Candidatus Methanofastidiosum methylothiophilum</name>
    <dbReference type="NCBI Taxonomy" id="1705564"/>
    <lineage>
        <taxon>Archaea</taxon>
        <taxon>Methanobacteriati</taxon>
        <taxon>Methanobacteriota</taxon>
        <taxon>Stenosarchaea group</taxon>
        <taxon>Candidatus Methanofastidiosia</taxon>
        <taxon>Candidatus Methanofastidiosales</taxon>
        <taxon>Candidatus Methanofastidiosaceae</taxon>
        <taxon>Candidatus Methanofastidiosum</taxon>
    </lineage>
</organism>
<accession>A0A150IPG9</accession>
<comment type="caution">
    <text evidence="1">The sequence shown here is derived from an EMBL/GenBank/DDBJ whole genome shotgun (WGS) entry which is preliminary data.</text>
</comment>
<gene>
    <name evidence="1" type="ORF">AMQ74_01740</name>
</gene>
<name>A0A150IPG9_9EURY</name>
<protein>
    <submittedName>
        <fullName evidence="1">Uncharacterized protein</fullName>
    </submittedName>
</protein>
<proteinExistence type="predicted"/>
<sequence>MIEIYPRLFLKMLYDRAKQISVADIFVTSCLKFMALQANIEKNLCKDNIVAHNYVYSHIIMSSDYESRTQIFATNGLHI</sequence>
<dbReference type="Proteomes" id="UP000075578">
    <property type="component" value="Unassembled WGS sequence"/>
</dbReference>
<evidence type="ECO:0000313" key="1">
    <source>
        <dbReference type="EMBL" id="KYC46873.1"/>
    </source>
</evidence>
<dbReference type="EMBL" id="LNGD01000176">
    <property type="protein sequence ID" value="KYC46873.1"/>
    <property type="molecule type" value="Genomic_DNA"/>
</dbReference>
<evidence type="ECO:0000313" key="2">
    <source>
        <dbReference type="Proteomes" id="UP000075578"/>
    </source>
</evidence>
<dbReference type="AlphaFoldDB" id="A0A150IPG9"/>
<reference evidence="1 2" key="1">
    <citation type="journal article" date="2016" name="ISME J.">
        <title>Chasing the elusive Euryarchaeota class WSA2: genomes reveal a uniquely fastidious methyl-reducing methanogen.</title>
        <authorList>
            <person name="Nobu M.K."/>
            <person name="Narihiro T."/>
            <person name="Kuroda K."/>
            <person name="Mei R."/>
            <person name="Liu W.T."/>
        </authorList>
    </citation>
    <scope>NUCLEOTIDE SEQUENCE [LARGE SCALE GENOMIC DNA]</scope>
    <source>
        <strain evidence="1">U1lsi0528_Bin089</strain>
    </source>
</reference>